<dbReference type="STRING" id="905079.L1JIQ3"/>
<evidence type="ECO:0000313" key="6">
    <source>
        <dbReference type="Proteomes" id="UP000011087"/>
    </source>
</evidence>
<dbReference type="GeneID" id="17305019"/>
<dbReference type="RefSeq" id="XP_005835378.1">
    <property type="nucleotide sequence ID" value="XM_005835321.1"/>
</dbReference>
<feature type="repeat" description="ANK" evidence="3">
    <location>
        <begin position="42"/>
        <end position="74"/>
    </location>
</feature>
<dbReference type="Gene3D" id="1.25.40.20">
    <property type="entry name" value="Ankyrin repeat-containing domain"/>
    <property type="match status" value="2"/>
</dbReference>
<keyword evidence="1" id="KW-0677">Repeat</keyword>
<dbReference type="PROSITE" id="PS50297">
    <property type="entry name" value="ANK_REP_REGION"/>
    <property type="match status" value="2"/>
</dbReference>
<dbReference type="OrthoDB" id="9995210at2759"/>
<dbReference type="Pfam" id="PF00023">
    <property type="entry name" value="Ank"/>
    <property type="match status" value="2"/>
</dbReference>
<reference evidence="5" key="3">
    <citation type="submission" date="2016-03" db="UniProtKB">
        <authorList>
            <consortium name="EnsemblProtists"/>
        </authorList>
    </citation>
    <scope>IDENTIFICATION</scope>
</reference>
<keyword evidence="6" id="KW-1185">Reference proteome</keyword>
<dbReference type="InterPro" id="IPR036770">
    <property type="entry name" value="Ankyrin_rpt-contain_sf"/>
</dbReference>
<evidence type="ECO:0000256" key="2">
    <source>
        <dbReference type="ARBA" id="ARBA00023043"/>
    </source>
</evidence>
<dbReference type="EMBL" id="JH992986">
    <property type="protein sequence ID" value="EKX48398.1"/>
    <property type="molecule type" value="Genomic_DNA"/>
</dbReference>
<dbReference type="EnsemblProtists" id="EKX48398">
    <property type="protein sequence ID" value="EKX48398"/>
    <property type="gene ID" value="GUITHDRAFT_57440"/>
</dbReference>
<dbReference type="OMA" id="RFAPCAT"/>
<evidence type="ECO:0000256" key="3">
    <source>
        <dbReference type="PROSITE-ProRule" id="PRU00023"/>
    </source>
</evidence>
<dbReference type="HOGENOM" id="CLU_000134_45_5_1"/>
<dbReference type="PANTHER" id="PTHR24198:SF165">
    <property type="entry name" value="ANKYRIN REPEAT-CONTAINING PROTEIN-RELATED"/>
    <property type="match status" value="1"/>
</dbReference>
<dbReference type="PANTHER" id="PTHR24198">
    <property type="entry name" value="ANKYRIN REPEAT AND PROTEIN KINASE DOMAIN-CONTAINING PROTEIN"/>
    <property type="match status" value="1"/>
</dbReference>
<protein>
    <submittedName>
        <fullName evidence="4 5">Uncharacterized protein</fullName>
    </submittedName>
</protein>
<proteinExistence type="predicted"/>
<reference evidence="4 6" key="1">
    <citation type="journal article" date="2012" name="Nature">
        <title>Algal genomes reveal evolutionary mosaicism and the fate of nucleomorphs.</title>
        <authorList>
            <consortium name="DOE Joint Genome Institute"/>
            <person name="Curtis B.A."/>
            <person name="Tanifuji G."/>
            <person name="Burki F."/>
            <person name="Gruber A."/>
            <person name="Irimia M."/>
            <person name="Maruyama S."/>
            <person name="Arias M.C."/>
            <person name="Ball S.G."/>
            <person name="Gile G.H."/>
            <person name="Hirakawa Y."/>
            <person name="Hopkins J.F."/>
            <person name="Kuo A."/>
            <person name="Rensing S.A."/>
            <person name="Schmutz J."/>
            <person name="Symeonidi A."/>
            <person name="Elias M."/>
            <person name="Eveleigh R.J."/>
            <person name="Herman E.K."/>
            <person name="Klute M.J."/>
            <person name="Nakayama T."/>
            <person name="Obornik M."/>
            <person name="Reyes-Prieto A."/>
            <person name="Armbrust E.V."/>
            <person name="Aves S.J."/>
            <person name="Beiko R.G."/>
            <person name="Coutinho P."/>
            <person name="Dacks J.B."/>
            <person name="Durnford D.G."/>
            <person name="Fast N.M."/>
            <person name="Green B.R."/>
            <person name="Grisdale C.J."/>
            <person name="Hempel F."/>
            <person name="Henrissat B."/>
            <person name="Hoppner M.P."/>
            <person name="Ishida K."/>
            <person name="Kim E."/>
            <person name="Koreny L."/>
            <person name="Kroth P.G."/>
            <person name="Liu Y."/>
            <person name="Malik S.B."/>
            <person name="Maier U.G."/>
            <person name="McRose D."/>
            <person name="Mock T."/>
            <person name="Neilson J.A."/>
            <person name="Onodera N.T."/>
            <person name="Poole A.M."/>
            <person name="Pritham E.J."/>
            <person name="Richards T.A."/>
            <person name="Rocap G."/>
            <person name="Roy S.W."/>
            <person name="Sarai C."/>
            <person name="Schaack S."/>
            <person name="Shirato S."/>
            <person name="Slamovits C.H."/>
            <person name="Spencer D.F."/>
            <person name="Suzuki S."/>
            <person name="Worden A.Z."/>
            <person name="Zauner S."/>
            <person name="Barry K."/>
            <person name="Bell C."/>
            <person name="Bharti A.K."/>
            <person name="Crow J.A."/>
            <person name="Grimwood J."/>
            <person name="Kramer R."/>
            <person name="Lindquist E."/>
            <person name="Lucas S."/>
            <person name="Salamov A."/>
            <person name="McFadden G.I."/>
            <person name="Lane C.E."/>
            <person name="Keeling P.J."/>
            <person name="Gray M.W."/>
            <person name="Grigoriev I.V."/>
            <person name="Archibald J.M."/>
        </authorList>
    </citation>
    <scope>NUCLEOTIDE SEQUENCE</scope>
    <source>
        <strain evidence="4 6">CCMP2712</strain>
    </source>
</reference>
<evidence type="ECO:0000313" key="5">
    <source>
        <dbReference type="EnsemblProtists" id="EKX48398"/>
    </source>
</evidence>
<feature type="repeat" description="ANK" evidence="3">
    <location>
        <begin position="9"/>
        <end position="41"/>
    </location>
</feature>
<evidence type="ECO:0000313" key="4">
    <source>
        <dbReference type="EMBL" id="EKX48398.1"/>
    </source>
</evidence>
<dbReference type="InterPro" id="IPR002110">
    <property type="entry name" value="Ankyrin_rpt"/>
</dbReference>
<accession>L1JIQ3</accession>
<dbReference type="AlphaFoldDB" id="L1JIQ3"/>
<dbReference type="SUPFAM" id="SSF48403">
    <property type="entry name" value="Ankyrin repeat"/>
    <property type="match status" value="1"/>
</dbReference>
<name>L1JIQ3_GUITC</name>
<dbReference type="SMART" id="SM00248">
    <property type="entry name" value="ANK"/>
    <property type="match status" value="2"/>
</dbReference>
<sequence length="88" mass="9664">ARVHKKANDGSTPLHWAAWATRIKVVHYLLRHGANPNIQDADGNSALHLATDMGDSDTVEQLLDHRADAGIPNRFRCTAAHYAMQHGS</sequence>
<keyword evidence="2 3" id="KW-0040">ANK repeat</keyword>
<evidence type="ECO:0000256" key="1">
    <source>
        <dbReference type="ARBA" id="ARBA00022737"/>
    </source>
</evidence>
<dbReference type="KEGG" id="gtt:GUITHDRAFT_57440"/>
<dbReference type="Proteomes" id="UP000011087">
    <property type="component" value="Unassembled WGS sequence"/>
</dbReference>
<dbReference type="PaxDb" id="55529-EKX48398"/>
<gene>
    <name evidence="4" type="ORF">GUITHDRAFT_57440</name>
</gene>
<feature type="non-terminal residue" evidence="4">
    <location>
        <position position="1"/>
    </location>
</feature>
<organism evidence="4">
    <name type="scientific">Guillardia theta (strain CCMP2712)</name>
    <name type="common">Cryptophyte</name>
    <dbReference type="NCBI Taxonomy" id="905079"/>
    <lineage>
        <taxon>Eukaryota</taxon>
        <taxon>Cryptophyceae</taxon>
        <taxon>Pyrenomonadales</taxon>
        <taxon>Geminigeraceae</taxon>
        <taxon>Guillardia</taxon>
    </lineage>
</organism>
<dbReference type="PROSITE" id="PS50088">
    <property type="entry name" value="ANK_REPEAT"/>
    <property type="match status" value="2"/>
</dbReference>
<feature type="non-terminal residue" evidence="4">
    <location>
        <position position="88"/>
    </location>
</feature>
<reference evidence="6" key="2">
    <citation type="submission" date="2012-11" db="EMBL/GenBank/DDBJ databases">
        <authorList>
            <person name="Kuo A."/>
            <person name="Curtis B.A."/>
            <person name="Tanifuji G."/>
            <person name="Burki F."/>
            <person name="Gruber A."/>
            <person name="Irimia M."/>
            <person name="Maruyama S."/>
            <person name="Arias M.C."/>
            <person name="Ball S.G."/>
            <person name="Gile G.H."/>
            <person name="Hirakawa Y."/>
            <person name="Hopkins J.F."/>
            <person name="Rensing S.A."/>
            <person name="Schmutz J."/>
            <person name="Symeonidi A."/>
            <person name="Elias M."/>
            <person name="Eveleigh R.J."/>
            <person name="Herman E.K."/>
            <person name="Klute M.J."/>
            <person name="Nakayama T."/>
            <person name="Obornik M."/>
            <person name="Reyes-Prieto A."/>
            <person name="Armbrust E.V."/>
            <person name="Aves S.J."/>
            <person name="Beiko R.G."/>
            <person name="Coutinho P."/>
            <person name="Dacks J.B."/>
            <person name="Durnford D.G."/>
            <person name="Fast N.M."/>
            <person name="Green B.R."/>
            <person name="Grisdale C."/>
            <person name="Hempe F."/>
            <person name="Henrissat B."/>
            <person name="Hoppner M.P."/>
            <person name="Ishida K.-I."/>
            <person name="Kim E."/>
            <person name="Koreny L."/>
            <person name="Kroth P.G."/>
            <person name="Liu Y."/>
            <person name="Malik S.-B."/>
            <person name="Maier U.G."/>
            <person name="McRose D."/>
            <person name="Mock T."/>
            <person name="Neilson J.A."/>
            <person name="Onodera N.T."/>
            <person name="Poole A.M."/>
            <person name="Pritham E.J."/>
            <person name="Richards T.A."/>
            <person name="Rocap G."/>
            <person name="Roy S.W."/>
            <person name="Sarai C."/>
            <person name="Schaack S."/>
            <person name="Shirato S."/>
            <person name="Slamovits C.H."/>
            <person name="Spencer D.F."/>
            <person name="Suzuki S."/>
            <person name="Worden A.Z."/>
            <person name="Zauner S."/>
            <person name="Barry K."/>
            <person name="Bell C."/>
            <person name="Bharti A.K."/>
            <person name="Crow J.A."/>
            <person name="Grimwood J."/>
            <person name="Kramer R."/>
            <person name="Lindquist E."/>
            <person name="Lucas S."/>
            <person name="Salamov A."/>
            <person name="McFadden G.I."/>
            <person name="Lane C.E."/>
            <person name="Keeling P.J."/>
            <person name="Gray M.W."/>
            <person name="Grigoriev I.V."/>
            <person name="Archibald J.M."/>
        </authorList>
    </citation>
    <scope>NUCLEOTIDE SEQUENCE</scope>
    <source>
        <strain evidence="6">CCMP2712</strain>
    </source>
</reference>